<evidence type="ECO:0000313" key="7">
    <source>
        <dbReference type="EMBL" id="BAQ50042.1"/>
    </source>
</evidence>
<keyword evidence="2" id="KW-0807">Transducer</keyword>
<accession>A0A0C6FSI8</accession>
<dbReference type="Gene3D" id="1.10.287.950">
    <property type="entry name" value="Methyl-accepting chemotaxis protein"/>
    <property type="match status" value="1"/>
</dbReference>
<dbReference type="Proteomes" id="UP000061432">
    <property type="component" value="Plasmid pMaq22A_2p"/>
</dbReference>
<dbReference type="GO" id="GO:0007165">
    <property type="term" value="P:signal transduction"/>
    <property type="evidence" value="ECO:0007669"/>
    <property type="project" value="UniProtKB-KW"/>
</dbReference>
<feature type="domain" description="PAC" evidence="5">
    <location>
        <begin position="80"/>
        <end position="132"/>
    </location>
</feature>
<evidence type="ECO:0000259" key="6">
    <source>
        <dbReference type="PROSITE" id="PS50192"/>
    </source>
</evidence>
<dbReference type="PROSITE" id="PS50192">
    <property type="entry name" value="T_SNARE"/>
    <property type="match status" value="1"/>
</dbReference>
<reference evidence="8" key="2">
    <citation type="submission" date="2015-01" db="EMBL/GenBank/DDBJ databases">
        <title>Complete genome sequence of Methylobacterium aquaticum strain 22A.</title>
        <authorList>
            <person name="Tani A."/>
            <person name="Ogura Y."/>
            <person name="Hayashi T."/>
        </authorList>
    </citation>
    <scope>NUCLEOTIDE SEQUENCE [LARGE SCALE GENOMIC DNA]</scope>
    <source>
        <strain evidence="8">MA-22A</strain>
        <plasmid evidence="8">Plasmid pMaq22A_2p DNA</plasmid>
    </source>
</reference>
<evidence type="ECO:0000313" key="8">
    <source>
        <dbReference type="Proteomes" id="UP000061432"/>
    </source>
</evidence>
<proteinExistence type="inferred from homology"/>
<dbReference type="AlphaFoldDB" id="A0A0C6FSI8"/>
<dbReference type="SUPFAM" id="SSF55785">
    <property type="entry name" value="PYP-like sensor domain (PAS domain)"/>
    <property type="match status" value="2"/>
</dbReference>
<dbReference type="InterPro" id="IPR013655">
    <property type="entry name" value="PAS_fold_3"/>
</dbReference>
<dbReference type="SMART" id="SM00086">
    <property type="entry name" value="PAC"/>
    <property type="match status" value="2"/>
</dbReference>
<dbReference type="PROSITE" id="PS50112">
    <property type="entry name" value="PAS"/>
    <property type="match status" value="1"/>
</dbReference>
<feature type="domain" description="Methyl-accepting transducer" evidence="3">
    <location>
        <begin position="255"/>
        <end position="484"/>
    </location>
</feature>
<dbReference type="GO" id="GO:0016020">
    <property type="term" value="C:membrane"/>
    <property type="evidence" value="ECO:0007669"/>
    <property type="project" value="InterPro"/>
</dbReference>
<evidence type="ECO:0000259" key="5">
    <source>
        <dbReference type="PROSITE" id="PS50113"/>
    </source>
</evidence>
<dbReference type="InterPro" id="IPR000700">
    <property type="entry name" value="PAS-assoc_C"/>
</dbReference>
<dbReference type="NCBIfam" id="TIGR00229">
    <property type="entry name" value="sensory_box"/>
    <property type="match status" value="2"/>
</dbReference>
<dbReference type="InterPro" id="IPR000727">
    <property type="entry name" value="T_SNARE_dom"/>
</dbReference>
<dbReference type="InterPro" id="IPR000014">
    <property type="entry name" value="PAS"/>
</dbReference>
<dbReference type="PROSITE" id="PS50113">
    <property type="entry name" value="PAC"/>
    <property type="match status" value="2"/>
</dbReference>
<dbReference type="InterPro" id="IPR001610">
    <property type="entry name" value="PAC"/>
</dbReference>
<dbReference type="SMART" id="SM00283">
    <property type="entry name" value="MA"/>
    <property type="match status" value="1"/>
</dbReference>
<name>A0A0C6FSI8_9HYPH</name>
<dbReference type="InterPro" id="IPR004089">
    <property type="entry name" value="MCPsignal_dom"/>
</dbReference>
<evidence type="ECO:0000256" key="1">
    <source>
        <dbReference type="ARBA" id="ARBA00029447"/>
    </source>
</evidence>
<protein>
    <submittedName>
        <fullName evidence="7">Chemotaxis protein</fullName>
    </submittedName>
</protein>
<geneLocation type="plasmid" evidence="8">
    <name>pMaq22A_2p DNA</name>
</geneLocation>
<dbReference type="RefSeq" id="WP_060851118.1">
    <property type="nucleotide sequence ID" value="NZ_AP014706.1"/>
</dbReference>
<dbReference type="EMBL" id="AP014706">
    <property type="protein sequence ID" value="BAQ50042.1"/>
    <property type="molecule type" value="Genomic_DNA"/>
</dbReference>
<feature type="domain" description="PAC" evidence="5">
    <location>
        <begin position="202"/>
        <end position="254"/>
    </location>
</feature>
<evidence type="ECO:0000256" key="2">
    <source>
        <dbReference type="PROSITE-ProRule" id="PRU00284"/>
    </source>
</evidence>
<dbReference type="KEGG" id="maqu:Maq22A_2p41350"/>
<dbReference type="InterPro" id="IPR050903">
    <property type="entry name" value="Bact_Chemotaxis_MeTrfase"/>
</dbReference>
<dbReference type="PANTHER" id="PTHR24422:SF10">
    <property type="entry name" value="CHEMOTAXIS PROTEIN METHYLTRANSFERASE 2"/>
    <property type="match status" value="1"/>
</dbReference>
<evidence type="ECO:0000259" key="4">
    <source>
        <dbReference type="PROSITE" id="PS50112"/>
    </source>
</evidence>
<comment type="similarity">
    <text evidence="1">Belongs to the methyl-accepting chemotaxis (MCP) protein family.</text>
</comment>
<dbReference type="InterPro" id="IPR035965">
    <property type="entry name" value="PAS-like_dom_sf"/>
</dbReference>
<dbReference type="Gene3D" id="3.30.450.20">
    <property type="entry name" value="PAS domain"/>
    <property type="match status" value="2"/>
</dbReference>
<feature type="domain" description="PAS" evidence="4">
    <location>
        <begin position="4"/>
        <end position="58"/>
    </location>
</feature>
<organism evidence="7 8">
    <name type="scientific">Methylobacterium aquaticum</name>
    <dbReference type="NCBI Taxonomy" id="270351"/>
    <lineage>
        <taxon>Bacteria</taxon>
        <taxon>Pseudomonadati</taxon>
        <taxon>Pseudomonadota</taxon>
        <taxon>Alphaproteobacteria</taxon>
        <taxon>Hyphomicrobiales</taxon>
        <taxon>Methylobacteriaceae</taxon>
        <taxon>Methylobacterium</taxon>
    </lineage>
</organism>
<dbReference type="PATRIC" id="fig|270351.10.peg.7188"/>
<feature type="domain" description="T-SNARE coiled-coil homology" evidence="6">
    <location>
        <begin position="407"/>
        <end position="469"/>
    </location>
</feature>
<sequence>MSIFRSRLRALTEAINRSRGCLDLDLDGTIRNANTNFLDLMGYRHEELVGQHHSLLLPPTERDSAQNADFWINLREGKPQTREFKRITKAGSEVWILASYNPVLNRSGKPVRIVVFASDITSQKARSIDTNGQVAALHRSQAVIAFTPDGTILDANSNFLEALGYELTEIQGQHHRIFIDPCERESTAYREFWAALGRGEYQASEYRRFAKGGREIFIQATYNPIRDDDGRLVKVVKFAVDVTRQVHERRDRAEKARAISLDLNAISQAVHGVTTQTVAAAGTVHQVSGDIQAVASGAEELSVSVAEISSQVQHASQIAGRAVIQAEHTGGIVAGLSEQATRIGEVVALIQAIASQTNLLALNATIEAARAGEAGRGFAVVAQEVKQLAEQTSKATDQIRQQIGATQGATQQAVDAIGAIQGTIRTLDQVATAIAAAVEEQSAVTDEISASMQTASRGANSLADSMAAIAQAAEQVDRSTTKVREASEAA</sequence>
<gene>
    <name evidence="7" type="primary">atoS</name>
    <name evidence="7" type="ORF">Maq22A_2p41350</name>
</gene>
<dbReference type="OrthoDB" id="9797364at2"/>
<evidence type="ECO:0000259" key="3">
    <source>
        <dbReference type="PROSITE" id="PS50111"/>
    </source>
</evidence>
<dbReference type="Pfam" id="PF00015">
    <property type="entry name" value="MCPsignal"/>
    <property type="match status" value="1"/>
</dbReference>
<reference evidence="7 8" key="1">
    <citation type="journal article" date="2015" name="Genome Announc.">
        <title>Complete Genome Sequence of Methylobacterium aquaticum Strain 22A, Isolated from Racomitrium japonicum Moss.</title>
        <authorList>
            <person name="Tani A."/>
            <person name="Ogura Y."/>
            <person name="Hayashi T."/>
            <person name="Kimbara K."/>
        </authorList>
    </citation>
    <scope>NUCLEOTIDE SEQUENCE [LARGE SCALE GENOMIC DNA]</scope>
    <source>
        <strain evidence="7 8">MA-22A</strain>
        <plasmid evidence="8">Plasmid pMaq22A_2p DNA</plasmid>
    </source>
</reference>
<dbReference type="PANTHER" id="PTHR24422">
    <property type="entry name" value="CHEMOTAXIS PROTEIN METHYLTRANSFERASE"/>
    <property type="match status" value="1"/>
</dbReference>
<dbReference type="SUPFAM" id="SSF58104">
    <property type="entry name" value="Methyl-accepting chemotaxis protein (MCP) signaling domain"/>
    <property type="match status" value="1"/>
</dbReference>
<dbReference type="CDD" id="cd00130">
    <property type="entry name" value="PAS"/>
    <property type="match status" value="2"/>
</dbReference>
<dbReference type="SMART" id="SM00091">
    <property type="entry name" value="PAS"/>
    <property type="match status" value="2"/>
</dbReference>
<dbReference type="PROSITE" id="PS50111">
    <property type="entry name" value="CHEMOTAXIS_TRANSDUC_2"/>
    <property type="match status" value="1"/>
</dbReference>
<dbReference type="Pfam" id="PF08447">
    <property type="entry name" value="PAS_3"/>
    <property type="match status" value="2"/>
</dbReference>
<keyword evidence="7" id="KW-0614">Plasmid</keyword>